<dbReference type="GO" id="GO:0005739">
    <property type="term" value="C:mitochondrion"/>
    <property type="evidence" value="ECO:0007669"/>
    <property type="project" value="TreeGrafter"/>
</dbReference>
<keyword evidence="3" id="KW-1185">Reference proteome</keyword>
<dbReference type="GO" id="GO:0047496">
    <property type="term" value="P:vesicle transport along microtubule"/>
    <property type="evidence" value="ECO:0007669"/>
    <property type="project" value="TreeGrafter"/>
</dbReference>
<dbReference type="EnsemblMetazoa" id="GAUT044944-RA">
    <property type="protein sequence ID" value="GAUT044944-PA"/>
    <property type="gene ID" value="GAUT044944"/>
</dbReference>
<organism evidence="2 3">
    <name type="scientific">Glossina austeni</name>
    <name type="common">Savannah tsetse fly</name>
    <dbReference type="NCBI Taxonomy" id="7395"/>
    <lineage>
        <taxon>Eukaryota</taxon>
        <taxon>Metazoa</taxon>
        <taxon>Ecdysozoa</taxon>
        <taxon>Arthropoda</taxon>
        <taxon>Hexapoda</taxon>
        <taxon>Insecta</taxon>
        <taxon>Pterygota</taxon>
        <taxon>Neoptera</taxon>
        <taxon>Endopterygota</taxon>
        <taxon>Diptera</taxon>
        <taxon>Brachycera</taxon>
        <taxon>Muscomorpha</taxon>
        <taxon>Hippoboscoidea</taxon>
        <taxon>Glossinidae</taxon>
        <taxon>Glossina</taxon>
    </lineage>
</organism>
<dbReference type="PANTHER" id="PTHR15751">
    <property type="entry name" value="TRAFFICKING KINESIN-BINDING PROTEIN"/>
    <property type="match status" value="1"/>
</dbReference>
<evidence type="ECO:0000313" key="3">
    <source>
        <dbReference type="Proteomes" id="UP000078200"/>
    </source>
</evidence>
<dbReference type="PANTHER" id="PTHR15751:SF12">
    <property type="entry name" value="TRAFFICKING KINESIN-BINDING PROTEIN MILT"/>
    <property type="match status" value="1"/>
</dbReference>
<dbReference type="GO" id="GO:0006605">
    <property type="term" value="P:protein targeting"/>
    <property type="evidence" value="ECO:0007669"/>
    <property type="project" value="TreeGrafter"/>
</dbReference>
<protein>
    <submittedName>
        <fullName evidence="2">Uncharacterized protein</fullName>
    </submittedName>
</protein>
<name>A0A1A9VR71_GLOAU</name>
<evidence type="ECO:0000256" key="1">
    <source>
        <dbReference type="SAM" id="MobiDB-lite"/>
    </source>
</evidence>
<accession>A0A1A9VR71</accession>
<dbReference type="AlphaFoldDB" id="A0A1A9VR71"/>
<dbReference type="GO" id="GO:0017022">
    <property type="term" value="F:myosin binding"/>
    <property type="evidence" value="ECO:0007669"/>
    <property type="project" value="TreeGrafter"/>
</dbReference>
<sequence length="408" mass="44877">MEGSQTLHYWSRLATPTLSALLEERPGVTIRGGRGLDELGLQLYALNDIEEDVPNEQFEVSYFMHPDDGFMNDASFLSQSQMSSRMASTLTSRQPSCPPTPRAGLSLKNSCCTFSVNLGLGSMLNERGIEAVTPNVLNTPAGPNFSPTVTSYNSPEDSPTRSRSPEPLFNLLSSGADVFRRKLIGGDVNAVAPNSKNSKKLCLLVLDVVACGLFVYLKKLRALPNAMSQLSSGIANRSISPMAQLTSLKGINPNPNSNIVKNLHFDRNQIKDVLQKGLSPQTALPVNKKVKEKSEDNNDPKVSNINKVTISADAQGNPTQINYHDEATTNVRSKPINRQKSRRNLKMDKDRTWARLKVACGPIWEGSHQGPTETNSNRVPKELLMKLAQINHHQPAKKEIMNKLLLNP</sequence>
<feature type="region of interest" description="Disordered" evidence="1">
    <location>
        <begin position="143"/>
        <end position="167"/>
    </location>
</feature>
<dbReference type="Proteomes" id="UP000078200">
    <property type="component" value="Unassembled WGS sequence"/>
</dbReference>
<reference evidence="2" key="1">
    <citation type="submission" date="2020-05" db="UniProtKB">
        <authorList>
            <consortium name="EnsemblMetazoa"/>
        </authorList>
    </citation>
    <scope>IDENTIFICATION</scope>
    <source>
        <strain evidence="2">TTRI</strain>
    </source>
</reference>
<dbReference type="STRING" id="7395.A0A1A9VR71"/>
<dbReference type="InterPro" id="IPR051946">
    <property type="entry name" value="Intracell_Traff-Reg"/>
</dbReference>
<evidence type="ECO:0000313" key="2">
    <source>
        <dbReference type="EnsemblMetazoa" id="GAUT044944-PA"/>
    </source>
</evidence>
<dbReference type="GO" id="GO:0031410">
    <property type="term" value="C:cytoplasmic vesicle"/>
    <property type="evidence" value="ECO:0007669"/>
    <property type="project" value="TreeGrafter"/>
</dbReference>
<dbReference type="GO" id="GO:0048311">
    <property type="term" value="P:mitochondrion distribution"/>
    <property type="evidence" value="ECO:0007669"/>
    <property type="project" value="TreeGrafter"/>
</dbReference>
<dbReference type="VEuPathDB" id="VectorBase:GAUT044944"/>
<feature type="compositionally biased region" description="Polar residues" evidence="1">
    <location>
        <begin position="145"/>
        <end position="157"/>
    </location>
</feature>
<proteinExistence type="predicted"/>